<dbReference type="Gene3D" id="3.40.50.1000">
    <property type="entry name" value="HAD superfamily/HAD-like"/>
    <property type="match status" value="1"/>
</dbReference>
<dbReference type="GO" id="GO:0016301">
    <property type="term" value="F:kinase activity"/>
    <property type="evidence" value="ECO:0007669"/>
    <property type="project" value="UniProtKB-KW"/>
</dbReference>
<dbReference type="OrthoDB" id="926832at2759"/>
<evidence type="ECO:0000313" key="2">
    <source>
        <dbReference type="EMBL" id="CAA2994655.1"/>
    </source>
</evidence>
<keyword evidence="2" id="KW-0418">Kinase</keyword>
<name>A0A8S0STF4_OLEEU</name>
<dbReference type="Proteomes" id="UP000594638">
    <property type="component" value="Unassembled WGS sequence"/>
</dbReference>
<reference evidence="2 3" key="1">
    <citation type="submission" date="2019-12" db="EMBL/GenBank/DDBJ databases">
        <authorList>
            <person name="Alioto T."/>
            <person name="Alioto T."/>
            <person name="Gomez Garrido J."/>
        </authorList>
    </citation>
    <scope>NUCLEOTIDE SEQUENCE [LARGE SCALE GENOMIC DNA]</scope>
</reference>
<keyword evidence="2" id="KW-0808">Transferase</keyword>
<dbReference type="PANTHER" id="PTHR46594">
    <property type="entry name" value="P-TYPE CATION-TRANSPORTING ATPASE"/>
    <property type="match status" value="1"/>
</dbReference>
<evidence type="ECO:0000256" key="1">
    <source>
        <dbReference type="ARBA" id="ARBA00022723"/>
    </source>
</evidence>
<dbReference type="Gramene" id="OE9A033042T1">
    <property type="protein sequence ID" value="OE9A033042C1"/>
    <property type="gene ID" value="OE9A033042"/>
</dbReference>
<dbReference type="InterPro" id="IPR023214">
    <property type="entry name" value="HAD_sf"/>
</dbReference>
<sequence>MVYDNDLISIFGVTNTLKGEVVVLVEGLIKIGIDPIMIIGENWKTSQAIAKEVDITYVRARVRPTRKADTILSLQKCEKIVGEREINTILIQHGDVFKVKTLILYPKMPANEYVVQNQIEEDENRPPVDEEKKFEKEQRLENMISDEDATYDSEENHNETYAILYYLLNPRVVKRMVQPSQAVPTVF</sequence>
<organism evidence="2 3">
    <name type="scientific">Olea europaea subsp. europaea</name>
    <dbReference type="NCBI Taxonomy" id="158383"/>
    <lineage>
        <taxon>Eukaryota</taxon>
        <taxon>Viridiplantae</taxon>
        <taxon>Streptophyta</taxon>
        <taxon>Embryophyta</taxon>
        <taxon>Tracheophyta</taxon>
        <taxon>Spermatophyta</taxon>
        <taxon>Magnoliopsida</taxon>
        <taxon>eudicotyledons</taxon>
        <taxon>Gunneridae</taxon>
        <taxon>Pentapetalae</taxon>
        <taxon>asterids</taxon>
        <taxon>lamiids</taxon>
        <taxon>Lamiales</taxon>
        <taxon>Oleaceae</taxon>
        <taxon>Oleeae</taxon>
        <taxon>Olea</taxon>
    </lineage>
</organism>
<dbReference type="GO" id="GO:0000166">
    <property type="term" value="F:nucleotide binding"/>
    <property type="evidence" value="ECO:0007669"/>
    <property type="project" value="InterPro"/>
</dbReference>
<protein>
    <submittedName>
        <fullName evidence="2">G-type lectin S-receptor-like serine/threonine-protein kinase B120</fullName>
    </submittedName>
</protein>
<dbReference type="AlphaFoldDB" id="A0A8S0STF4"/>
<dbReference type="EMBL" id="CACTIH010005478">
    <property type="protein sequence ID" value="CAA2994655.1"/>
    <property type="molecule type" value="Genomic_DNA"/>
</dbReference>
<evidence type="ECO:0000313" key="3">
    <source>
        <dbReference type="Proteomes" id="UP000594638"/>
    </source>
</evidence>
<dbReference type="SUPFAM" id="SSF56784">
    <property type="entry name" value="HAD-like"/>
    <property type="match status" value="1"/>
</dbReference>
<dbReference type="Gene3D" id="3.40.1110.10">
    <property type="entry name" value="Calcium-transporting ATPase, cytoplasmic domain N"/>
    <property type="match status" value="1"/>
</dbReference>
<dbReference type="GO" id="GO:0046872">
    <property type="term" value="F:metal ion binding"/>
    <property type="evidence" value="ECO:0007669"/>
    <property type="project" value="UniProtKB-KW"/>
</dbReference>
<comment type="caution">
    <text evidence="2">The sequence shown here is derived from an EMBL/GenBank/DDBJ whole genome shotgun (WGS) entry which is preliminary data.</text>
</comment>
<keyword evidence="3" id="KW-1185">Reference proteome</keyword>
<dbReference type="InterPro" id="IPR036412">
    <property type="entry name" value="HAD-like_sf"/>
</dbReference>
<keyword evidence="1" id="KW-0479">Metal-binding</keyword>
<gene>
    <name evidence="2" type="ORF">OLEA9_A033042</name>
</gene>
<dbReference type="PANTHER" id="PTHR46594:SF6">
    <property type="entry name" value="COPPER-TRANSPORTING ATPASE RAN1"/>
    <property type="match status" value="1"/>
</dbReference>
<proteinExistence type="predicted"/>
<accession>A0A8S0STF4</accession>
<dbReference type="InterPro" id="IPR023299">
    <property type="entry name" value="ATPase_P-typ_cyto_dom_N"/>
</dbReference>